<dbReference type="InterPro" id="IPR036291">
    <property type="entry name" value="NAD(P)-bd_dom_sf"/>
</dbReference>
<keyword evidence="2" id="KW-1185">Reference proteome</keyword>
<reference evidence="2" key="1">
    <citation type="journal article" date="2019" name="Int. J. Syst. Evol. Microbiol.">
        <title>The Global Catalogue of Microorganisms (GCM) 10K type strain sequencing project: providing services to taxonomists for standard genome sequencing and annotation.</title>
        <authorList>
            <consortium name="The Broad Institute Genomics Platform"/>
            <consortium name="The Broad Institute Genome Sequencing Center for Infectious Disease"/>
            <person name="Wu L."/>
            <person name="Ma J."/>
        </authorList>
    </citation>
    <scope>NUCLEOTIDE SEQUENCE [LARGE SCALE GENOMIC DNA]</scope>
    <source>
        <strain evidence="2">NBRC 12467</strain>
    </source>
</reference>
<dbReference type="Proteomes" id="UP001156708">
    <property type="component" value="Unassembled WGS sequence"/>
</dbReference>
<organism evidence="1 2">
    <name type="scientific">Gluconobacter sphaericus NBRC 12467</name>
    <dbReference type="NCBI Taxonomy" id="1307951"/>
    <lineage>
        <taxon>Bacteria</taxon>
        <taxon>Pseudomonadati</taxon>
        <taxon>Pseudomonadota</taxon>
        <taxon>Alphaproteobacteria</taxon>
        <taxon>Acetobacterales</taxon>
        <taxon>Acetobacteraceae</taxon>
        <taxon>Gluconobacter</taxon>
    </lineage>
</organism>
<dbReference type="Pfam" id="PF13561">
    <property type="entry name" value="adh_short_C2"/>
    <property type="match status" value="1"/>
</dbReference>
<accession>A0AA37SET6</accession>
<proteinExistence type="predicted"/>
<comment type="caution">
    <text evidence="1">The sequence shown here is derived from an EMBL/GenBank/DDBJ whole genome shotgun (WGS) entry which is preliminary data.</text>
</comment>
<dbReference type="InterPro" id="IPR002347">
    <property type="entry name" value="SDR_fam"/>
</dbReference>
<sequence>MDRTVSEFGQIDTLVKNAAFQIERSPLADAGEEEWDKTFDINAGLAFQLPRLAAPHMPRGFG</sequence>
<name>A0AA37SET6_9PROT</name>
<dbReference type="SUPFAM" id="SSF51735">
    <property type="entry name" value="NAD(P)-binding Rossmann-fold domains"/>
    <property type="match status" value="1"/>
</dbReference>
<dbReference type="Gene3D" id="3.40.50.720">
    <property type="entry name" value="NAD(P)-binding Rossmann-like Domain"/>
    <property type="match status" value="1"/>
</dbReference>
<dbReference type="AlphaFoldDB" id="A0AA37SET6"/>
<gene>
    <name evidence="1" type="ORF">GCM10007872_01160</name>
</gene>
<protein>
    <submittedName>
        <fullName evidence="1">Uncharacterized protein</fullName>
    </submittedName>
</protein>
<dbReference type="EMBL" id="BSNZ01000002">
    <property type="protein sequence ID" value="GLQ83208.1"/>
    <property type="molecule type" value="Genomic_DNA"/>
</dbReference>
<evidence type="ECO:0000313" key="1">
    <source>
        <dbReference type="EMBL" id="GLQ83208.1"/>
    </source>
</evidence>
<evidence type="ECO:0000313" key="2">
    <source>
        <dbReference type="Proteomes" id="UP001156708"/>
    </source>
</evidence>